<protein>
    <recommendedName>
        <fullName evidence="3">Cullin family profile domain-containing protein</fullName>
    </recommendedName>
</protein>
<organism evidence="1 2">
    <name type="scientific">Edhazardia aedis (strain USNM 41457)</name>
    <name type="common">Microsporidian parasite</name>
    <dbReference type="NCBI Taxonomy" id="1003232"/>
    <lineage>
        <taxon>Eukaryota</taxon>
        <taxon>Fungi</taxon>
        <taxon>Fungi incertae sedis</taxon>
        <taxon>Microsporidia</taxon>
        <taxon>Edhazardia</taxon>
    </lineage>
</organism>
<dbReference type="HOGENOM" id="CLU_377673_0_0_1"/>
<dbReference type="EMBL" id="AFBI03000042">
    <property type="protein sequence ID" value="EJW03232.1"/>
    <property type="molecule type" value="Genomic_DNA"/>
</dbReference>
<dbReference type="InParanoid" id="J9DPG1"/>
<sequence>MINTKISKNLYPMRGLLFNEFTNCKKFYDEIYLEDYKFDMPTFINCYLEIYCHYQDEHEVLLKGTPSVCKCLKINKKIMELKVFERQIEKYMSLGLDVLLELFERFLNARTTAYRHLDNGFDSLMKSLKHKSIIVVMQKILRQIFLLVTDYYQKIILNSITKLFKTNEKNILSASFNKVKHFHELLGKTRSQQILQPVLIQYIEKTSELLEFPFLSTSMIIKIAEEIVDYFQKNFSSCEIDELKLKLFSKIDCHSTAIINHAVHNIENQSTAKFVYEMIKSFKMEDQFLTEIYNLSEEKVKKNSEISDKTNEFDRMLEIVHELIFQKNRFGLSEKDLQNLFATMKKLHRDYPFEKNFVSNIPQILKGKNLQKINSLILFSKMIQVDNEDLFEMIRMLKERLFHNPHDIEIEKTFADSLDLKNYGDYKSRARLLMDDVKRTINIYKTEDLSISKFKKIADLCDFSDKGMVYVSPPHINDLNADFSRLSIDFYEKCPISNLYSRFHIAEMNKDQYNNTKTHMNILPICQSRFFSSQTWDLSSEKINLPHDLKLIEDTITERYTSYYRKRKTSYNHRLSSAIIELNGSTLEISTIMYCILSLLQKAKIMEISELNRLLNYNCENDLKKLISAGLVLTHKKEYRINHKYNGGDVNIFEVQKLPWNNTRRLGNFAGSHIMNESIMMKSKIMTIMKRRKNLSVRVLTSMLKGIGDISIALKELCESEFVEIRNNIVVYRP</sequence>
<keyword evidence="2" id="KW-1185">Reference proteome</keyword>
<dbReference type="Gene3D" id="3.30.230.130">
    <property type="entry name" value="Cullin, Chain C, Domain 2"/>
    <property type="match status" value="1"/>
</dbReference>
<accession>J9DPG1</accession>
<evidence type="ECO:0000313" key="2">
    <source>
        <dbReference type="Proteomes" id="UP000003163"/>
    </source>
</evidence>
<reference evidence="1 2" key="1">
    <citation type="submission" date="2011-08" db="EMBL/GenBank/DDBJ databases">
        <authorList>
            <person name="Liu Z.J."/>
            <person name="Shi F.L."/>
            <person name="Lu J.Q."/>
            <person name="Li M."/>
            <person name="Wang Z.L."/>
        </authorList>
    </citation>
    <scope>NUCLEOTIDE SEQUENCE [LARGE SCALE GENOMIC DNA]</scope>
    <source>
        <strain evidence="1 2">USNM 41457</strain>
    </source>
</reference>
<evidence type="ECO:0000313" key="1">
    <source>
        <dbReference type="EMBL" id="EJW03232.1"/>
    </source>
</evidence>
<reference evidence="2" key="2">
    <citation type="submission" date="2015-07" db="EMBL/GenBank/DDBJ databases">
        <title>Contrasting host-pathogen interactions and genome evolution in two generalist and specialist microsporidian pathogens of mosquitoes.</title>
        <authorList>
            <consortium name="The Broad Institute Genomics Platform"/>
            <consortium name="The Broad Institute Genome Sequencing Center for Infectious Disease"/>
            <person name="Cuomo C.A."/>
            <person name="Sanscrainte N.D."/>
            <person name="Goldberg J.M."/>
            <person name="Heiman D."/>
            <person name="Young S."/>
            <person name="Zeng Q."/>
            <person name="Becnel J.J."/>
            <person name="Birren B.W."/>
        </authorList>
    </citation>
    <scope>NUCLEOTIDE SEQUENCE [LARGE SCALE GENOMIC DNA]</scope>
    <source>
        <strain evidence="2">USNM 41457</strain>
    </source>
</reference>
<proteinExistence type="predicted"/>
<comment type="caution">
    <text evidence="1">The sequence shown here is derived from an EMBL/GenBank/DDBJ whole genome shotgun (WGS) entry which is preliminary data.</text>
</comment>
<dbReference type="InterPro" id="IPR036317">
    <property type="entry name" value="Cullin_homology_sf"/>
</dbReference>
<dbReference type="VEuPathDB" id="MicrosporidiaDB:EDEG_02400"/>
<dbReference type="AlphaFoldDB" id="J9DPG1"/>
<evidence type="ECO:0008006" key="3">
    <source>
        <dbReference type="Google" id="ProtNLM"/>
    </source>
</evidence>
<gene>
    <name evidence="1" type="ORF">EDEG_02400</name>
</gene>
<dbReference type="SUPFAM" id="SSF75632">
    <property type="entry name" value="Cullin homology domain"/>
    <property type="match status" value="1"/>
</dbReference>
<name>J9DPG1_EDHAE</name>
<dbReference type="Proteomes" id="UP000003163">
    <property type="component" value="Unassembled WGS sequence"/>
</dbReference>